<evidence type="ECO:0000256" key="4">
    <source>
        <dbReference type="ARBA" id="ARBA00022989"/>
    </source>
</evidence>
<reference evidence="9" key="1">
    <citation type="journal article" date="2017" name="Plant J.">
        <title>The pomegranate (Punica granatum L.) genome and the genomics of punicalagin biosynthesis.</title>
        <authorList>
            <person name="Qin G."/>
            <person name="Xu C."/>
            <person name="Ming R."/>
            <person name="Tang H."/>
            <person name="Guyot R."/>
            <person name="Kramer E.M."/>
            <person name="Hu Y."/>
            <person name="Yi X."/>
            <person name="Qi Y."/>
            <person name="Xu X."/>
            <person name="Gao Z."/>
            <person name="Pan H."/>
            <person name="Jian J."/>
            <person name="Tian Y."/>
            <person name="Yue Z."/>
            <person name="Xu Y."/>
        </authorList>
    </citation>
    <scope>NUCLEOTIDE SEQUENCE [LARGE SCALE GENOMIC DNA]</scope>
    <source>
        <strain evidence="9">cv. Dabenzi</strain>
    </source>
</reference>
<comment type="subcellular location">
    <subcellularLocation>
        <location evidence="1">Membrane</location>
        <topology evidence="1">Multi-pass membrane protein</topology>
    </subcellularLocation>
</comment>
<feature type="transmembrane region" description="Helical" evidence="6">
    <location>
        <begin position="195"/>
        <end position="214"/>
    </location>
</feature>
<feature type="domain" description="EamA" evidence="7">
    <location>
        <begin position="196"/>
        <end position="334"/>
    </location>
</feature>
<evidence type="ECO:0000256" key="2">
    <source>
        <dbReference type="ARBA" id="ARBA00007635"/>
    </source>
</evidence>
<protein>
    <recommendedName>
        <fullName evidence="7">EamA domain-containing protein</fullName>
    </recommendedName>
</protein>
<feature type="domain" description="EamA" evidence="7">
    <location>
        <begin position="18"/>
        <end position="155"/>
    </location>
</feature>
<evidence type="ECO:0000256" key="5">
    <source>
        <dbReference type="ARBA" id="ARBA00023136"/>
    </source>
</evidence>
<proteinExistence type="inferred from homology"/>
<dbReference type="AlphaFoldDB" id="A0A218XJF3"/>
<dbReference type="Pfam" id="PF00892">
    <property type="entry name" value="EamA"/>
    <property type="match status" value="2"/>
</dbReference>
<dbReference type="InterPro" id="IPR037185">
    <property type="entry name" value="EmrE-like"/>
</dbReference>
<dbReference type="PANTHER" id="PTHR31218">
    <property type="entry name" value="WAT1-RELATED PROTEIN"/>
    <property type="match status" value="1"/>
</dbReference>
<feature type="transmembrane region" description="Helical" evidence="6">
    <location>
        <begin position="317"/>
        <end position="336"/>
    </location>
</feature>
<evidence type="ECO:0000256" key="1">
    <source>
        <dbReference type="ARBA" id="ARBA00004141"/>
    </source>
</evidence>
<feature type="transmembrane region" description="Helical" evidence="6">
    <location>
        <begin position="265"/>
        <end position="284"/>
    </location>
</feature>
<feature type="transmembrane region" description="Helical" evidence="6">
    <location>
        <begin position="140"/>
        <end position="158"/>
    </location>
</feature>
<name>A0A218XJF3_PUNGR</name>
<keyword evidence="3 6" id="KW-0812">Transmembrane</keyword>
<sequence length="442" mass="47890">MALQRFCNAMHGMKAPLIMVVVQTAFAGINILYKLVANDGMSLHIVVAYRFIFATVFMVPVALIFERKNRPKLTWKVLVQAFFCGLFGGSMGQNLYLESLALTSATYASAMANLVPGMTFILAISFGLEKLRLGTMAGKAKVAGTLMGIGGAMLLTFYKGVEIVLWSTNVNLLKTTTTAGHSAASLAAHQSSDRALGSLLAVCSCLCYALWLIIQAKMSESYPAHYSSTALMSFMGSVQAVAFALCREKDWTQWKLGWNIRLLGVSYAGIIGSGVCITLITWCVRMRGPLFVSIFNPLMLVLVALAGSMVLDEKLHLGSALGAGLIVCGLYMVLWGKGKEMKRLNQLMPSTNSSELPNVVHVIEIVVPSPKISIDPSPKISIDPSKDHIDISGRPSDINVNNTRVSTGDDAQELPGNKLVEIVVPVTEGRRPPRDLRRVQSM</sequence>
<evidence type="ECO:0000259" key="7">
    <source>
        <dbReference type="Pfam" id="PF00892"/>
    </source>
</evidence>
<feature type="transmembrane region" description="Helical" evidence="6">
    <location>
        <begin position="43"/>
        <end position="65"/>
    </location>
</feature>
<feature type="transmembrane region" description="Helical" evidence="6">
    <location>
        <begin position="77"/>
        <end position="96"/>
    </location>
</feature>
<dbReference type="InterPro" id="IPR030184">
    <property type="entry name" value="WAT1-related"/>
</dbReference>
<dbReference type="Proteomes" id="UP000197138">
    <property type="component" value="Unassembled WGS sequence"/>
</dbReference>
<evidence type="ECO:0000256" key="6">
    <source>
        <dbReference type="SAM" id="Phobius"/>
    </source>
</evidence>
<feature type="transmembrane region" description="Helical" evidence="6">
    <location>
        <begin position="226"/>
        <end position="245"/>
    </location>
</feature>
<feature type="transmembrane region" description="Helical" evidence="6">
    <location>
        <begin position="291"/>
        <end position="311"/>
    </location>
</feature>
<dbReference type="GO" id="GO:0016020">
    <property type="term" value="C:membrane"/>
    <property type="evidence" value="ECO:0007669"/>
    <property type="project" value="UniProtKB-SubCell"/>
</dbReference>
<accession>A0A218XJF3</accession>
<comment type="similarity">
    <text evidence="2">Belongs to the drug/metabolite transporter (DMT) superfamily. Plant drug/metabolite exporter (P-DME) (TC 2.A.7.4) family.</text>
</comment>
<gene>
    <name evidence="8" type="ORF">CDL15_Pgr027725</name>
</gene>
<dbReference type="InterPro" id="IPR000620">
    <property type="entry name" value="EamA_dom"/>
</dbReference>
<comment type="caution">
    <text evidence="8">The sequence shown here is derived from an EMBL/GenBank/DDBJ whole genome shotgun (WGS) entry which is preliminary data.</text>
</comment>
<dbReference type="SUPFAM" id="SSF103481">
    <property type="entry name" value="Multidrug resistance efflux transporter EmrE"/>
    <property type="match status" value="2"/>
</dbReference>
<keyword evidence="4 6" id="KW-1133">Transmembrane helix</keyword>
<evidence type="ECO:0000313" key="9">
    <source>
        <dbReference type="Proteomes" id="UP000197138"/>
    </source>
</evidence>
<evidence type="ECO:0000256" key="3">
    <source>
        <dbReference type="ARBA" id="ARBA00022692"/>
    </source>
</evidence>
<organism evidence="8 9">
    <name type="scientific">Punica granatum</name>
    <name type="common">Pomegranate</name>
    <dbReference type="NCBI Taxonomy" id="22663"/>
    <lineage>
        <taxon>Eukaryota</taxon>
        <taxon>Viridiplantae</taxon>
        <taxon>Streptophyta</taxon>
        <taxon>Embryophyta</taxon>
        <taxon>Tracheophyta</taxon>
        <taxon>Spermatophyta</taxon>
        <taxon>Magnoliopsida</taxon>
        <taxon>eudicotyledons</taxon>
        <taxon>Gunneridae</taxon>
        <taxon>Pentapetalae</taxon>
        <taxon>rosids</taxon>
        <taxon>malvids</taxon>
        <taxon>Myrtales</taxon>
        <taxon>Lythraceae</taxon>
        <taxon>Punica</taxon>
    </lineage>
</organism>
<evidence type="ECO:0000313" key="8">
    <source>
        <dbReference type="EMBL" id="OWM84938.1"/>
    </source>
</evidence>
<keyword evidence="5 6" id="KW-0472">Membrane</keyword>
<dbReference type="GO" id="GO:0022857">
    <property type="term" value="F:transmembrane transporter activity"/>
    <property type="evidence" value="ECO:0007669"/>
    <property type="project" value="InterPro"/>
</dbReference>
<dbReference type="EMBL" id="MTKT01001287">
    <property type="protein sequence ID" value="OWM84938.1"/>
    <property type="molecule type" value="Genomic_DNA"/>
</dbReference>
<feature type="transmembrane region" description="Helical" evidence="6">
    <location>
        <begin position="108"/>
        <end position="128"/>
    </location>
</feature>